<evidence type="ECO:0000256" key="7">
    <source>
        <dbReference type="ARBA" id="ARBA00022679"/>
    </source>
</evidence>
<dbReference type="InterPro" id="IPR043519">
    <property type="entry name" value="NT_sf"/>
</dbReference>
<evidence type="ECO:0000313" key="20">
    <source>
        <dbReference type="Proteomes" id="UP001428341"/>
    </source>
</evidence>
<dbReference type="GO" id="GO:0006397">
    <property type="term" value="P:mRNA processing"/>
    <property type="evidence" value="ECO:0007669"/>
    <property type="project" value="UniProtKB-KW"/>
</dbReference>
<evidence type="ECO:0000256" key="4">
    <source>
        <dbReference type="ARBA" id="ARBA00010912"/>
    </source>
</evidence>
<dbReference type="EMBL" id="JBCGBO010000001">
    <property type="protein sequence ID" value="KAK9228994.1"/>
    <property type="molecule type" value="Genomic_DNA"/>
</dbReference>
<evidence type="ECO:0000256" key="12">
    <source>
        <dbReference type="ARBA" id="ARBA00022842"/>
    </source>
</evidence>
<dbReference type="InterPro" id="IPR011068">
    <property type="entry name" value="NuclTrfase_I-like_C"/>
</dbReference>
<evidence type="ECO:0000256" key="3">
    <source>
        <dbReference type="ARBA" id="ARBA00004123"/>
    </source>
</evidence>
<evidence type="ECO:0000256" key="2">
    <source>
        <dbReference type="ARBA" id="ARBA00001946"/>
    </source>
</evidence>
<dbReference type="PANTHER" id="PTHR10682">
    <property type="entry name" value="POLY A POLYMERASE"/>
    <property type="match status" value="1"/>
</dbReference>
<feature type="domain" description="Poly(A) polymerase nucleotidyltransferase" evidence="18">
    <location>
        <begin position="2"/>
        <end position="158"/>
    </location>
</feature>
<keyword evidence="6" id="KW-0507">mRNA processing</keyword>
<evidence type="ECO:0000259" key="18">
    <source>
        <dbReference type="Pfam" id="PF20750"/>
    </source>
</evidence>
<dbReference type="FunFam" id="3.30.70.590:FF:000002">
    <property type="entry name" value="Nuclear poly(A) polymerase 4"/>
    <property type="match status" value="1"/>
</dbReference>
<feature type="domain" description="Poly(A) polymerase RNA-binding" evidence="16">
    <location>
        <begin position="736"/>
        <end position="794"/>
    </location>
</feature>
<comment type="subcellular location">
    <subcellularLocation>
        <location evidence="3">Nucleus</location>
    </subcellularLocation>
</comment>
<evidence type="ECO:0000256" key="11">
    <source>
        <dbReference type="ARBA" id="ARBA00022840"/>
    </source>
</evidence>
<evidence type="ECO:0000256" key="1">
    <source>
        <dbReference type="ARBA" id="ARBA00001936"/>
    </source>
</evidence>
<proteinExistence type="inferred from homology"/>
<feature type="compositionally biased region" description="Low complexity" evidence="15">
    <location>
        <begin position="979"/>
        <end position="1011"/>
    </location>
</feature>
<comment type="catalytic activity">
    <reaction evidence="14">
        <text>RNA(n) + ATP = RNA(n)-3'-adenine ribonucleotide + diphosphate</text>
        <dbReference type="Rhea" id="RHEA:11332"/>
        <dbReference type="Rhea" id="RHEA-COMP:14527"/>
        <dbReference type="Rhea" id="RHEA-COMP:17347"/>
        <dbReference type="ChEBI" id="CHEBI:30616"/>
        <dbReference type="ChEBI" id="CHEBI:33019"/>
        <dbReference type="ChEBI" id="CHEBI:140395"/>
        <dbReference type="ChEBI" id="CHEBI:173115"/>
        <dbReference type="EC" id="2.7.7.19"/>
    </reaction>
</comment>
<dbReference type="Gene3D" id="3.30.70.590">
    <property type="entry name" value="Poly(A) polymerase predicted RNA binding domain"/>
    <property type="match status" value="2"/>
</dbReference>
<dbReference type="SUPFAM" id="SSF81301">
    <property type="entry name" value="Nucleotidyltransferase"/>
    <property type="match status" value="2"/>
</dbReference>
<dbReference type="SUPFAM" id="SSF55003">
    <property type="entry name" value="PAP/Archaeal CCA-adding enzyme, C-terminal domain"/>
    <property type="match status" value="2"/>
</dbReference>
<dbReference type="Pfam" id="PF20750">
    <property type="entry name" value="PAP_NTPase"/>
    <property type="match status" value="2"/>
</dbReference>
<dbReference type="FunFam" id="3.30.460.10:FF:000002">
    <property type="entry name" value="Poly(A) polymerase alpha, putative"/>
    <property type="match status" value="1"/>
</dbReference>
<feature type="domain" description="Poly(A) polymerase central" evidence="17">
    <location>
        <begin position="163"/>
        <end position="307"/>
    </location>
</feature>
<evidence type="ECO:0000313" key="19">
    <source>
        <dbReference type="EMBL" id="KAK9228994.1"/>
    </source>
</evidence>
<dbReference type="GO" id="GO:0031123">
    <property type="term" value="P:RNA 3'-end processing"/>
    <property type="evidence" value="ECO:0007669"/>
    <property type="project" value="InterPro"/>
</dbReference>
<name>A0AAP0N3Y3_9ROSI</name>
<dbReference type="EC" id="2.7.7.19" evidence="5"/>
<comment type="caution">
    <text evidence="19">The sequence shown here is derived from an EMBL/GenBank/DDBJ whole genome shotgun (WGS) entry which is preliminary data.</text>
</comment>
<evidence type="ECO:0000256" key="15">
    <source>
        <dbReference type="SAM" id="MobiDB-lite"/>
    </source>
</evidence>
<feature type="compositionally biased region" description="Polar residues" evidence="15">
    <location>
        <begin position="874"/>
        <end position="890"/>
    </location>
</feature>
<dbReference type="Pfam" id="PF04928">
    <property type="entry name" value="PAP_central"/>
    <property type="match status" value="2"/>
</dbReference>
<evidence type="ECO:0000256" key="6">
    <source>
        <dbReference type="ARBA" id="ARBA00022664"/>
    </source>
</evidence>
<dbReference type="CDD" id="cd05402">
    <property type="entry name" value="NT_PAP_TUTase"/>
    <property type="match status" value="2"/>
</dbReference>
<dbReference type="Pfam" id="PF04926">
    <property type="entry name" value="PAP_RNA-bind"/>
    <property type="match status" value="3"/>
</dbReference>
<feature type="region of interest" description="Disordered" evidence="15">
    <location>
        <begin position="971"/>
        <end position="1011"/>
    </location>
</feature>
<keyword evidence="12" id="KW-0460">Magnesium</keyword>
<dbReference type="GO" id="GO:0005524">
    <property type="term" value="F:ATP binding"/>
    <property type="evidence" value="ECO:0007669"/>
    <property type="project" value="UniProtKB-KW"/>
</dbReference>
<dbReference type="AlphaFoldDB" id="A0AAP0N3Y3"/>
<feature type="domain" description="Poly(A) polymerase central" evidence="17">
    <location>
        <begin position="588"/>
        <end position="732"/>
    </location>
</feature>
<comment type="cofactor">
    <cofactor evidence="2">
        <name>Mg(2+)</name>
        <dbReference type="ChEBI" id="CHEBI:18420"/>
    </cofactor>
</comment>
<dbReference type="Proteomes" id="UP001428341">
    <property type="component" value="Unassembled WGS sequence"/>
</dbReference>
<sequence length="1105" mass="125224">MIAKDWVKELTRFRGYSDEMVEDANALIFTFGSYRLGAHGPGADIDALCVGPSYVSREEDFFFIFHNILAEMEEVTELQPVRDAHVPVMKFKFDGLSIDLLNEFMLDDDLVHFAGISSALFHLQDLDISDASVLYDVDEPTVRSLNGCRVADQILKLVPNVGHFRTTLRCLKFWAKRRRVYSNVTGFLGGVNWALLVARVCQLYPNAIPSMLVSRFFRVYTMWRWPNPVMLCAIDEAELGFSVWDPRKNRRDKTHHMPIITPAYPCMNSSYNVSTSTLRVMMDQFQYGNTVCEEVELNKAQWSALFKPYLFFESYRNYLHVDIVGADADDLLAWKGWVESRLRQLTLIIEHDTDGKLQCHPYPHEYVDTSKPSAHCAFFMGLQRKPGEVVQEESRYLLMFFQKVINGLRIQELHPSNSLLKMVLESTFINGLKSGIRAELKIAKDWVKELTRLRGYSDQMVEDANALIFTFGSYRLGVHGPGADIDALCVGPSYVSREEDFFFILHNILAEMEEVTELQPVLDAHWMTIAAMSHFFITEFKMCSFLSKMDLDISDMSVLNDVDEPTVRSLNGCRVADQILKLVPNVEHFCTTLRCLKFWAKRRGVYSNVTGFLGGVNWALLVARVCQLYPNAVPSMLVSRFFRVYTMWRWPNPVMLCAIDEAELGFSVWDPRKNRRDKTHHMPIITPAYPCMNSSYNVSTSTLRVMMDQFQYGNTICEEVELNKAQWSALFEPYLFFESYRNYLQVDIVAANADDLLAWKGWVESRLRQLTLMIERDTYGKLQCHPYPHEYVDTSKPCAHCAFFMGLQRKPGEVVQEGQQFDIRGSVEEFKLSINMYMFWKPGMEICVSHIRRKQIPPYVFPEGYKRTRHPRLASQQRSSENGNEYQTGSGLKRKKDPESVDQDGPEKRQSISPQKQDSLSPEHLAPSSVRSGTGSNVEPVIPDKRVLNQEIAEGGDVSNSSVITSVTSEVGSCEDVGNESVAGSSEGNNGSVEGSNNLVSSQSDSCDADSQSLLENRHLDGNGAFQDGVHEELELNAGLGSVLQSTSGIDSETVVQKPVMRHKSFNGNQIMEKASRVGSEERQKASSSVAIFCAEAVSSCDSKI</sequence>
<comment type="cofactor">
    <cofactor evidence="1">
        <name>Mn(2+)</name>
        <dbReference type="ChEBI" id="CHEBI:29035"/>
    </cofactor>
</comment>
<dbReference type="Gene3D" id="1.10.1410.10">
    <property type="match status" value="2"/>
</dbReference>
<evidence type="ECO:0000256" key="9">
    <source>
        <dbReference type="ARBA" id="ARBA00022723"/>
    </source>
</evidence>
<evidence type="ECO:0000256" key="8">
    <source>
        <dbReference type="ARBA" id="ARBA00022695"/>
    </source>
</evidence>
<dbReference type="FunFam" id="1.10.1410.10:FF:000001">
    <property type="entry name" value="Putative poly(A) polymerase gamma"/>
    <property type="match status" value="2"/>
</dbReference>
<dbReference type="InterPro" id="IPR048840">
    <property type="entry name" value="PolA_pol_NTPase"/>
</dbReference>
<feature type="compositionally biased region" description="Polar residues" evidence="15">
    <location>
        <begin position="911"/>
        <end position="920"/>
    </location>
</feature>
<keyword evidence="8" id="KW-0548">Nucleotidyltransferase</keyword>
<feature type="domain" description="Poly(A) polymerase RNA-binding" evidence="16">
    <location>
        <begin position="311"/>
        <end position="370"/>
    </location>
</feature>
<dbReference type="InterPro" id="IPR007012">
    <property type="entry name" value="PolA_pol_cen_dom"/>
</dbReference>
<evidence type="ECO:0000259" key="17">
    <source>
        <dbReference type="Pfam" id="PF04928"/>
    </source>
</evidence>
<evidence type="ECO:0000256" key="5">
    <source>
        <dbReference type="ARBA" id="ARBA00012388"/>
    </source>
</evidence>
<dbReference type="SUPFAM" id="SSF81631">
    <property type="entry name" value="PAP/OAS1 substrate-binding domain"/>
    <property type="match status" value="2"/>
</dbReference>
<keyword evidence="11" id="KW-0067">ATP-binding</keyword>
<dbReference type="GO" id="GO:0005634">
    <property type="term" value="C:nucleus"/>
    <property type="evidence" value="ECO:0007669"/>
    <property type="project" value="UniProtKB-SubCell"/>
</dbReference>
<dbReference type="Gene3D" id="3.30.460.10">
    <property type="entry name" value="Beta Polymerase, domain 2"/>
    <property type="match status" value="2"/>
</dbReference>
<evidence type="ECO:0000259" key="16">
    <source>
        <dbReference type="Pfam" id="PF04926"/>
    </source>
</evidence>
<gene>
    <name evidence="19" type="ORF">WN944_021951</name>
</gene>
<keyword evidence="10" id="KW-0547">Nucleotide-binding</keyword>
<dbReference type="PANTHER" id="PTHR10682:SF22">
    <property type="entry name" value="POLYNUCLEOTIDE ADENYLYLTRANSFERASE"/>
    <property type="match status" value="1"/>
</dbReference>
<organism evidence="19 20">
    <name type="scientific">Citrus x changshan-huyou</name>
    <dbReference type="NCBI Taxonomy" id="2935761"/>
    <lineage>
        <taxon>Eukaryota</taxon>
        <taxon>Viridiplantae</taxon>
        <taxon>Streptophyta</taxon>
        <taxon>Embryophyta</taxon>
        <taxon>Tracheophyta</taxon>
        <taxon>Spermatophyta</taxon>
        <taxon>Magnoliopsida</taxon>
        <taxon>eudicotyledons</taxon>
        <taxon>Gunneridae</taxon>
        <taxon>Pentapetalae</taxon>
        <taxon>rosids</taxon>
        <taxon>malvids</taxon>
        <taxon>Sapindales</taxon>
        <taxon>Rutaceae</taxon>
        <taxon>Aurantioideae</taxon>
        <taxon>Citrus</taxon>
    </lineage>
</organism>
<comment type="similarity">
    <text evidence="4">Belongs to the poly(A) polymerase family.</text>
</comment>
<keyword evidence="9" id="KW-0479">Metal-binding</keyword>
<keyword evidence="13" id="KW-0539">Nucleus</keyword>
<evidence type="ECO:0000256" key="14">
    <source>
        <dbReference type="ARBA" id="ARBA00048830"/>
    </source>
</evidence>
<accession>A0AAP0N3Y3</accession>
<feature type="domain" description="Poly(A) polymerase nucleotidyltransferase" evidence="18">
    <location>
        <begin position="441"/>
        <end position="583"/>
    </location>
</feature>
<keyword evidence="20" id="KW-1185">Reference proteome</keyword>
<feature type="domain" description="Poly(A) polymerase RNA-binding" evidence="16">
    <location>
        <begin position="795"/>
        <end position="868"/>
    </location>
</feature>
<dbReference type="GO" id="GO:0003723">
    <property type="term" value="F:RNA binding"/>
    <property type="evidence" value="ECO:0007669"/>
    <property type="project" value="InterPro"/>
</dbReference>
<keyword evidence="7" id="KW-0808">Transferase</keyword>
<dbReference type="InterPro" id="IPR007010">
    <property type="entry name" value="PolA_pol_RNA-bd_dom"/>
</dbReference>
<protein>
    <recommendedName>
        <fullName evidence="5">polynucleotide adenylyltransferase</fullName>
        <ecNumber evidence="5">2.7.7.19</ecNumber>
    </recommendedName>
</protein>
<dbReference type="GO" id="GO:0046872">
    <property type="term" value="F:metal ion binding"/>
    <property type="evidence" value="ECO:0007669"/>
    <property type="project" value="UniProtKB-KW"/>
</dbReference>
<evidence type="ECO:0000256" key="13">
    <source>
        <dbReference type="ARBA" id="ARBA00023242"/>
    </source>
</evidence>
<feature type="region of interest" description="Disordered" evidence="15">
    <location>
        <begin position="868"/>
        <end position="943"/>
    </location>
</feature>
<evidence type="ECO:0000256" key="10">
    <source>
        <dbReference type="ARBA" id="ARBA00022741"/>
    </source>
</evidence>
<dbReference type="GO" id="GO:1990817">
    <property type="term" value="F:poly(A) RNA polymerase activity"/>
    <property type="evidence" value="ECO:0007669"/>
    <property type="project" value="UniProtKB-EC"/>
</dbReference>
<reference evidence="19 20" key="1">
    <citation type="submission" date="2024-05" db="EMBL/GenBank/DDBJ databases">
        <title>Haplotype-resolved chromosome-level genome assembly of Huyou (Citrus changshanensis).</title>
        <authorList>
            <person name="Miao C."/>
            <person name="Chen W."/>
            <person name="Wu Y."/>
            <person name="Wang L."/>
            <person name="Zhao S."/>
            <person name="Grierson D."/>
            <person name="Xu C."/>
            <person name="Chen K."/>
        </authorList>
    </citation>
    <scope>NUCLEOTIDE SEQUENCE [LARGE SCALE GENOMIC DNA]</scope>
    <source>
        <strain evidence="19">01-14</strain>
        <tissue evidence="19">Leaf</tissue>
    </source>
</reference>